<name>A0ABQ2IVI3_9PSEU</name>
<dbReference type="EMBL" id="BMNC01000027">
    <property type="protein sequence ID" value="GGN28449.1"/>
    <property type="molecule type" value="Genomic_DNA"/>
</dbReference>
<keyword evidence="2" id="KW-1185">Reference proteome</keyword>
<evidence type="ECO:0000313" key="1">
    <source>
        <dbReference type="EMBL" id="GGN28449.1"/>
    </source>
</evidence>
<accession>A0ABQ2IVI3</accession>
<reference evidence="2" key="1">
    <citation type="journal article" date="2019" name="Int. J. Syst. Evol. Microbiol.">
        <title>The Global Catalogue of Microorganisms (GCM) 10K type strain sequencing project: providing services to taxonomists for standard genome sequencing and annotation.</title>
        <authorList>
            <consortium name="The Broad Institute Genomics Platform"/>
            <consortium name="The Broad Institute Genome Sequencing Center for Infectious Disease"/>
            <person name="Wu L."/>
            <person name="Ma J."/>
        </authorList>
    </citation>
    <scope>NUCLEOTIDE SEQUENCE [LARGE SCALE GENOMIC DNA]</scope>
    <source>
        <strain evidence="2">CGMCC 4.7319</strain>
    </source>
</reference>
<evidence type="ECO:0000313" key="2">
    <source>
        <dbReference type="Proteomes" id="UP000597656"/>
    </source>
</evidence>
<dbReference type="Proteomes" id="UP000597656">
    <property type="component" value="Unassembled WGS sequence"/>
</dbReference>
<protein>
    <submittedName>
        <fullName evidence="1">Uncharacterized protein</fullName>
    </submittedName>
</protein>
<organism evidence="1 2">
    <name type="scientific">Lentzea pudingi</name>
    <dbReference type="NCBI Taxonomy" id="1789439"/>
    <lineage>
        <taxon>Bacteria</taxon>
        <taxon>Bacillati</taxon>
        <taxon>Actinomycetota</taxon>
        <taxon>Actinomycetes</taxon>
        <taxon>Pseudonocardiales</taxon>
        <taxon>Pseudonocardiaceae</taxon>
        <taxon>Lentzea</taxon>
    </lineage>
</organism>
<sequence length="60" mass="6730">MPPPLASKQCLVTDTPAQRTQEKRWAAIFHDVKHATNPRLKELMDQFTTLVPPMSIGSAK</sequence>
<proteinExistence type="predicted"/>
<gene>
    <name evidence="1" type="ORF">GCM10011609_84600</name>
</gene>
<comment type="caution">
    <text evidence="1">The sequence shown here is derived from an EMBL/GenBank/DDBJ whole genome shotgun (WGS) entry which is preliminary data.</text>
</comment>